<protein>
    <recommendedName>
        <fullName evidence="3">Fungal N-terminal domain-containing protein</fullName>
    </recommendedName>
</protein>
<evidence type="ECO:0008006" key="3">
    <source>
        <dbReference type="Google" id="ProtNLM"/>
    </source>
</evidence>
<evidence type="ECO:0000313" key="2">
    <source>
        <dbReference type="Proteomes" id="UP000265631"/>
    </source>
</evidence>
<evidence type="ECO:0000313" key="1">
    <source>
        <dbReference type="EMBL" id="RFN54075.1"/>
    </source>
</evidence>
<reference evidence="1 2" key="1">
    <citation type="journal article" date="2018" name="PLoS Pathog.">
        <title>Evolution of structural diversity of trichothecenes, a family of toxins produced by plant pathogenic and entomopathogenic fungi.</title>
        <authorList>
            <person name="Proctor R.H."/>
            <person name="McCormick S.P."/>
            <person name="Kim H.S."/>
            <person name="Cardoza R.E."/>
            <person name="Stanley A.M."/>
            <person name="Lindo L."/>
            <person name="Kelly A."/>
            <person name="Brown D.W."/>
            <person name="Lee T."/>
            <person name="Vaughan M.M."/>
            <person name="Alexander N.J."/>
            <person name="Busman M."/>
            <person name="Gutierrez S."/>
        </authorList>
    </citation>
    <scope>NUCLEOTIDE SEQUENCE [LARGE SCALE GENOMIC DNA]</scope>
    <source>
        <strain evidence="1 2">NRRL 13405</strain>
    </source>
</reference>
<name>A0A395N261_9HYPO</name>
<comment type="caution">
    <text evidence="1">The sequence shown here is derived from an EMBL/GenBank/DDBJ whole genome shotgun (WGS) entry which is preliminary data.</text>
</comment>
<gene>
    <name evidence="1" type="ORF">FIE12Z_1564</name>
</gene>
<accession>A0A395N261</accession>
<dbReference type="AlphaFoldDB" id="A0A395N261"/>
<keyword evidence="2" id="KW-1185">Reference proteome</keyword>
<organism evidence="1 2">
    <name type="scientific">Fusarium flagelliforme</name>
    <dbReference type="NCBI Taxonomy" id="2675880"/>
    <lineage>
        <taxon>Eukaryota</taxon>
        <taxon>Fungi</taxon>
        <taxon>Dikarya</taxon>
        <taxon>Ascomycota</taxon>
        <taxon>Pezizomycotina</taxon>
        <taxon>Sordariomycetes</taxon>
        <taxon>Hypocreomycetidae</taxon>
        <taxon>Hypocreales</taxon>
        <taxon>Nectriaceae</taxon>
        <taxon>Fusarium</taxon>
        <taxon>Fusarium incarnatum-equiseti species complex</taxon>
    </lineage>
</organism>
<dbReference type="Proteomes" id="UP000265631">
    <property type="component" value="Unassembled WGS sequence"/>
</dbReference>
<proteinExistence type="predicted"/>
<sequence>MEVLGAVASSIAVVQALAAGKHVVSIIREVPDIQDDFNYLMKELNLVNSMVKAISRKPPSAYEEALIDAAAEDLSEVTKELGELLRSCVREVDSKDGKICKTRKGKWLLEKSTITKLQQRMGNAKQTLHFAVTSSRATNDAQ</sequence>
<dbReference type="EMBL" id="PXXK01000030">
    <property type="protein sequence ID" value="RFN54075.1"/>
    <property type="molecule type" value="Genomic_DNA"/>
</dbReference>